<reference evidence="10" key="1">
    <citation type="submission" date="2022-07" db="EMBL/GenBank/DDBJ databases">
        <authorList>
            <person name="Macas J."/>
            <person name="Novak P."/>
            <person name="Neumann P."/>
        </authorList>
    </citation>
    <scope>NUCLEOTIDE SEQUENCE</scope>
</reference>
<keyword evidence="11" id="KW-1185">Reference proteome</keyword>
<dbReference type="PANTHER" id="PTHR10972:SF67">
    <property type="entry name" value="OXYSTEROL-BINDING PROTEIN-RELATED PROTEIN 1D"/>
    <property type="match status" value="1"/>
</dbReference>
<gene>
    <name evidence="10" type="ORF">CEPIT_LOCUS22970</name>
</gene>
<evidence type="ECO:0000256" key="4">
    <source>
        <dbReference type="ARBA" id="ARBA00023054"/>
    </source>
</evidence>
<dbReference type="Proteomes" id="UP001152523">
    <property type="component" value="Unassembled WGS sequence"/>
</dbReference>
<name>A0AAV0E9H9_9ASTE</name>
<evidence type="ECO:0000256" key="3">
    <source>
        <dbReference type="ARBA" id="ARBA00022448"/>
    </source>
</evidence>
<dbReference type="Gene3D" id="2.30.29.30">
    <property type="entry name" value="Pleckstrin-homology domain (PH domain)/Phosphotyrosine-binding domain (PTB)"/>
    <property type="match status" value="1"/>
</dbReference>
<dbReference type="SUPFAM" id="SSF50729">
    <property type="entry name" value="PH domain-like"/>
    <property type="match status" value="1"/>
</dbReference>
<keyword evidence="6" id="KW-0446">Lipid-binding</keyword>
<dbReference type="Gene3D" id="2.40.160.120">
    <property type="match status" value="1"/>
</dbReference>
<dbReference type="GO" id="GO:0016020">
    <property type="term" value="C:membrane"/>
    <property type="evidence" value="ECO:0007669"/>
    <property type="project" value="TreeGrafter"/>
</dbReference>
<feature type="coiled-coil region" evidence="7">
    <location>
        <begin position="278"/>
        <end position="305"/>
    </location>
</feature>
<sequence length="812" mass="92031">MNPLCCIAPVSIEEDRGNPTGVRPPHSQSNSSKGFENAASVRPVGLASKQSFSSAQSLSLSASQTETTVCHDSEVNVAAEAKVYNSGNEAACLAGVLYKWVNYGKGWRARWFVLEDGVLSYYKVHGPNKIVISLAREKGLKVIGDESWRYMRKPNGSNHKLSGSAKQGKPFGEIHLKVSSVQASKSDDKRLSIFTGMKTLHLRCLSREDRTTWIEALLVAKDQFPRILTSGDFVPSEDFVVSTEKLRARMVQEGIAETVIKDCEDIVESELGELQHKLKGLQLKHMMLLETLRQLEAEKIELETTVVDETKGRDSCSGQGNRRFSDFYSIMSEGSATDSDADNESRYGVDLETDEEEITFFDTNDFLSSEALRSASCRSRDARLSLTNEDESFSSGRNREVGMEIKTIKYPYVKRRYSLPEPKEKEKPIGLWAIIKDNIGKDLSGVCLPVYFNEPLSSLQKCFEDLEYSHLVDQAFEWGKQGNDLMRILNVAAFAVSGYASTEGRQCKPFNPLLGETYEADYPDKGLKFFSEKVSHHPMVVACHCEGRGWKCWADTNLKGKFWGRSIQLDPVGLLTLQFEGGETFRWSKVTTSIYNIIIGKIYCDHYGTMRIQGSGKYSCMLKFKEQSIIDRNRHQVHGFVQDNKTGEKVAMLLGKWDEAMYYVLGDPTTKPKGYDPMADAILLWERDKTLTKTRYNLTPFAISLNELTPGLRERLPPTDSRLRPDQRHLENGEYELSNSEKLRLEHLQRQARKLQERGWQPRWFRKDDDGHYQYVGGYWEAREKHNWEGIPDIFGQTVDPPHPGTDECNAC</sequence>
<dbReference type="FunFam" id="2.40.160.120:FF:000006">
    <property type="entry name" value="oxysterol-binding protein-related protein 1D isoform X1"/>
    <property type="match status" value="1"/>
</dbReference>
<dbReference type="PANTHER" id="PTHR10972">
    <property type="entry name" value="OXYSTEROL-BINDING PROTEIN-RELATED"/>
    <property type="match status" value="1"/>
</dbReference>
<keyword evidence="5" id="KW-0445">Lipid transport</keyword>
<evidence type="ECO:0000256" key="1">
    <source>
        <dbReference type="ARBA" id="ARBA00003361"/>
    </source>
</evidence>
<feature type="domain" description="PH" evidence="9">
    <location>
        <begin position="90"/>
        <end position="222"/>
    </location>
</feature>
<dbReference type="GO" id="GO:0006869">
    <property type="term" value="P:lipid transport"/>
    <property type="evidence" value="ECO:0007669"/>
    <property type="project" value="UniProtKB-KW"/>
</dbReference>
<dbReference type="Gene3D" id="3.30.70.3490">
    <property type="match status" value="1"/>
</dbReference>
<comment type="caution">
    <text evidence="10">The sequence shown here is derived from an EMBL/GenBank/DDBJ whole genome shotgun (WGS) entry which is preliminary data.</text>
</comment>
<dbReference type="Pfam" id="PF01237">
    <property type="entry name" value="Oxysterol_BP"/>
    <property type="match status" value="1"/>
</dbReference>
<evidence type="ECO:0000256" key="7">
    <source>
        <dbReference type="SAM" id="Coils"/>
    </source>
</evidence>
<evidence type="ECO:0000256" key="5">
    <source>
        <dbReference type="ARBA" id="ARBA00023055"/>
    </source>
</evidence>
<comment type="similarity">
    <text evidence="2">Belongs to the OSBP family.</text>
</comment>
<dbReference type="PROSITE" id="PS50003">
    <property type="entry name" value="PH_DOMAIN"/>
    <property type="match status" value="1"/>
</dbReference>
<keyword evidence="3" id="KW-0813">Transport</keyword>
<dbReference type="GO" id="GO:0032934">
    <property type="term" value="F:sterol binding"/>
    <property type="evidence" value="ECO:0007669"/>
    <property type="project" value="TreeGrafter"/>
</dbReference>
<protein>
    <recommendedName>
        <fullName evidence="9">PH domain-containing protein</fullName>
    </recommendedName>
</protein>
<evidence type="ECO:0000313" key="11">
    <source>
        <dbReference type="Proteomes" id="UP001152523"/>
    </source>
</evidence>
<accession>A0AAV0E9H9</accession>
<organism evidence="10 11">
    <name type="scientific">Cuscuta epithymum</name>
    <dbReference type="NCBI Taxonomy" id="186058"/>
    <lineage>
        <taxon>Eukaryota</taxon>
        <taxon>Viridiplantae</taxon>
        <taxon>Streptophyta</taxon>
        <taxon>Embryophyta</taxon>
        <taxon>Tracheophyta</taxon>
        <taxon>Spermatophyta</taxon>
        <taxon>Magnoliopsida</taxon>
        <taxon>eudicotyledons</taxon>
        <taxon>Gunneridae</taxon>
        <taxon>Pentapetalae</taxon>
        <taxon>asterids</taxon>
        <taxon>lamiids</taxon>
        <taxon>Solanales</taxon>
        <taxon>Convolvulaceae</taxon>
        <taxon>Cuscuteae</taxon>
        <taxon>Cuscuta</taxon>
        <taxon>Cuscuta subgen. Cuscuta</taxon>
    </lineage>
</organism>
<dbReference type="SMART" id="SM00233">
    <property type="entry name" value="PH"/>
    <property type="match status" value="1"/>
</dbReference>
<dbReference type="InterPro" id="IPR011993">
    <property type="entry name" value="PH-like_dom_sf"/>
</dbReference>
<dbReference type="InterPro" id="IPR001849">
    <property type="entry name" value="PH_domain"/>
</dbReference>
<dbReference type="EMBL" id="CAMAPF010000915">
    <property type="protein sequence ID" value="CAH9120298.1"/>
    <property type="molecule type" value="Genomic_DNA"/>
</dbReference>
<keyword evidence="4 7" id="KW-0175">Coiled coil</keyword>
<dbReference type="AlphaFoldDB" id="A0AAV0E9H9"/>
<dbReference type="FunFam" id="3.30.70.3490:FF:000013">
    <property type="entry name" value="Oxysterol-binding protein-related protein 2A"/>
    <property type="match status" value="1"/>
</dbReference>
<dbReference type="SUPFAM" id="SSF144000">
    <property type="entry name" value="Oxysterol-binding protein-like"/>
    <property type="match status" value="1"/>
</dbReference>
<comment type="function">
    <text evidence="1">May be involved in the transport of sterols.</text>
</comment>
<dbReference type="InterPro" id="IPR037239">
    <property type="entry name" value="OSBP_sf"/>
</dbReference>
<dbReference type="GO" id="GO:0005829">
    <property type="term" value="C:cytosol"/>
    <property type="evidence" value="ECO:0007669"/>
    <property type="project" value="TreeGrafter"/>
</dbReference>
<evidence type="ECO:0000256" key="8">
    <source>
        <dbReference type="SAM" id="MobiDB-lite"/>
    </source>
</evidence>
<dbReference type="Pfam" id="PF15413">
    <property type="entry name" value="PH_11"/>
    <property type="match status" value="1"/>
</dbReference>
<evidence type="ECO:0000259" key="9">
    <source>
        <dbReference type="PROSITE" id="PS50003"/>
    </source>
</evidence>
<evidence type="ECO:0000256" key="2">
    <source>
        <dbReference type="ARBA" id="ARBA00008842"/>
    </source>
</evidence>
<feature type="region of interest" description="Disordered" evidence="8">
    <location>
        <begin position="15"/>
        <end position="35"/>
    </location>
</feature>
<evidence type="ECO:0000256" key="6">
    <source>
        <dbReference type="ARBA" id="ARBA00023121"/>
    </source>
</evidence>
<evidence type="ECO:0000313" key="10">
    <source>
        <dbReference type="EMBL" id="CAH9120298.1"/>
    </source>
</evidence>
<proteinExistence type="inferred from homology"/>
<dbReference type="InterPro" id="IPR000648">
    <property type="entry name" value="Oxysterol-bd"/>
</dbReference>